<keyword evidence="6" id="KW-1185">Reference proteome</keyword>
<sequence>MNNFVYSWSDGKTLPESYVFPPEKRPGEHLVHVSKNIPVIDLGKAVGLHRKEAIQQIIDASQEFGFFQVINHGVPRRVVEDARAAYQGFFDLPTEEKMRLYSSDVNKKCIFYTSSVFYDNEDIHAWRDSLRHLCTPLDECIHSWPQKPTKYREVVQKYVTEVREMGSRILELISEGLGLGVGYFENELSQQQYLNVHRYPPCPDPSLTLGLRPHCDTGLITILLQGTVAGLQALKDGQWMCIEPIPDAFVVNIGYQLQIVSNGKLVSVVHRAVTNKDEARMSAAFFIEPKEDCIVEPAKAITTDAGNPAVYKSVQYAEFVQTFRAAYLGKTQNVLEHYMV</sequence>
<dbReference type="AlphaFoldDB" id="A0A9R0JDW8"/>
<evidence type="ECO:0000313" key="8">
    <source>
        <dbReference type="RefSeq" id="XP_056683928.1"/>
    </source>
</evidence>
<dbReference type="FunFam" id="2.60.120.330:FF:000079">
    <property type="entry name" value="Protein SRG1"/>
    <property type="match status" value="1"/>
</dbReference>
<dbReference type="InterPro" id="IPR050295">
    <property type="entry name" value="Plant_2OG-oxidoreductases"/>
</dbReference>
<evidence type="ECO:0000313" key="9">
    <source>
        <dbReference type="RefSeq" id="XP_056683929.1"/>
    </source>
</evidence>
<dbReference type="Pfam" id="PF14226">
    <property type="entry name" value="DIOX_N"/>
    <property type="match status" value="1"/>
</dbReference>
<organism evidence="6 7">
    <name type="scientific">Spinacia oleracea</name>
    <name type="common">Spinach</name>
    <dbReference type="NCBI Taxonomy" id="3562"/>
    <lineage>
        <taxon>Eukaryota</taxon>
        <taxon>Viridiplantae</taxon>
        <taxon>Streptophyta</taxon>
        <taxon>Embryophyta</taxon>
        <taxon>Tracheophyta</taxon>
        <taxon>Spermatophyta</taxon>
        <taxon>Magnoliopsida</taxon>
        <taxon>eudicotyledons</taxon>
        <taxon>Gunneridae</taxon>
        <taxon>Pentapetalae</taxon>
        <taxon>Caryophyllales</taxon>
        <taxon>Chenopodiaceae</taxon>
        <taxon>Chenopodioideae</taxon>
        <taxon>Anserineae</taxon>
        <taxon>Spinacia</taxon>
    </lineage>
</organism>
<feature type="domain" description="Fe2OG dioxygenase" evidence="5">
    <location>
        <begin position="189"/>
        <end position="289"/>
    </location>
</feature>
<dbReference type="SUPFAM" id="SSF51197">
    <property type="entry name" value="Clavaminate synthase-like"/>
    <property type="match status" value="1"/>
</dbReference>
<dbReference type="InterPro" id="IPR026992">
    <property type="entry name" value="DIOX_N"/>
</dbReference>
<protein>
    <submittedName>
        <fullName evidence="7 8 9">Hyoscyamine 6-dioxygenase</fullName>
    </submittedName>
</protein>
<dbReference type="Proteomes" id="UP000813463">
    <property type="component" value="Chromosome 5"/>
</dbReference>
<dbReference type="GeneID" id="110804941"/>
<dbReference type="OrthoDB" id="406156at2759"/>
<reference evidence="6" key="1">
    <citation type="journal article" date="2021" name="Nat. Commun.">
        <title>Genomic analyses provide insights into spinach domestication and the genetic basis of agronomic traits.</title>
        <authorList>
            <person name="Cai X."/>
            <person name="Sun X."/>
            <person name="Xu C."/>
            <person name="Sun H."/>
            <person name="Wang X."/>
            <person name="Ge C."/>
            <person name="Zhang Z."/>
            <person name="Wang Q."/>
            <person name="Fei Z."/>
            <person name="Jiao C."/>
            <person name="Wang Q."/>
        </authorList>
    </citation>
    <scope>NUCLEOTIDE SEQUENCE [LARGE SCALE GENOMIC DNA]</scope>
    <source>
        <strain evidence="6">cv. Varoflay</strain>
    </source>
</reference>
<evidence type="ECO:0000256" key="2">
    <source>
        <dbReference type="ARBA" id="ARBA00022723"/>
    </source>
</evidence>
<evidence type="ECO:0000256" key="4">
    <source>
        <dbReference type="RuleBase" id="RU003682"/>
    </source>
</evidence>
<keyword evidence="2 4" id="KW-0479">Metal-binding</keyword>
<dbReference type="RefSeq" id="XP_056683928.1">
    <property type="nucleotide sequence ID" value="XM_056827950.1"/>
</dbReference>
<evidence type="ECO:0000256" key="1">
    <source>
        <dbReference type="ARBA" id="ARBA00008056"/>
    </source>
</evidence>
<dbReference type="Gene3D" id="2.60.120.330">
    <property type="entry name" value="B-lactam Antibiotic, Isopenicillin N Synthase, Chain"/>
    <property type="match status" value="1"/>
</dbReference>
<dbReference type="InterPro" id="IPR027443">
    <property type="entry name" value="IPNS-like_sf"/>
</dbReference>
<proteinExistence type="inferred from homology"/>
<dbReference type="PANTHER" id="PTHR47991">
    <property type="entry name" value="OXOGLUTARATE/IRON-DEPENDENT DIOXYGENASE"/>
    <property type="match status" value="1"/>
</dbReference>
<dbReference type="KEGG" id="soe:110804941"/>
<dbReference type="RefSeq" id="XP_056683929.1">
    <property type="nucleotide sequence ID" value="XM_056827951.1"/>
</dbReference>
<gene>
    <name evidence="7 8 9" type="primary">LOC110804941</name>
</gene>
<dbReference type="InterPro" id="IPR005123">
    <property type="entry name" value="Oxoglu/Fe-dep_dioxygenase_dom"/>
</dbReference>
<reference evidence="7" key="2">
    <citation type="submission" date="2025-04" db="UniProtKB">
        <authorList>
            <consortium name="RefSeq"/>
        </authorList>
    </citation>
    <scope>IDENTIFICATION</scope>
    <source>
        <tissue evidence="8 9">Leaf</tissue>
    </source>
</reference>
<dbReference type="RefSeq" id="XP_021866233.1">
    <property type="nucleotide sequence ID" value="XM_022010541.1"/>
</dbReference>
<dbReference type="Pfam" id="PF03171">
    <property type="entry name" value="2OG-FeII_Oxy"/>
    <property type="match status" value="1"/>
</dbReference>
<dbReference type="InterPro" id="IPR044861">
    <property type="entry name" value="IPNS-like_FE2OG_OXY"/>
</dbReference>
<comment type="similarity">
    <text evidence="1 4">Belongs to the iron/ascorbate-dependent oxidoreductase family.</text>
</comment>
<dbReference type="PROSITE" id="PS51471">
    <property type="entry name" value="FE2OG_OXY"/>
    <property type="match status" value="1"/>
</dbReference>
<dbReference type="GO" id="GO:0046872">
    <property type="term" value="F:metal ion binding"/>
    <property type="evidence" value="ECO:0007669"/>
    <property type="project" value="UniProtKB-KW"/>
</dbReference>
<keyword evidence="3 4" id="KW-0408">Iron</keyword>
<dbReference type="GO" id="GO:0016491">
    <property type="term" value="F:oxidoreductase activity"/>
    <property type="evidence" value="ECO:0007669"/>
    <property type="project" value="UniProtKB-KW"/>
</dbReference>
<name>A0A9R0JDW8_SPIOL</name>
<accession>A0A9R0JDW8</accession>
<keyword evidence="4" id="KW-0560">Oxidoreductase</keyword>
<evidence type="ECO:0000313" key="7">
    <source>
        <dbReference type="RefSeq" id="XP_021866233.1"/>
    </source>
</evidence>
<evidence type="ECO:0000256" key="3">
    <source>
        <dbReference type="ARBA" id="ARBA00023004"/>
    </source>
</evidence>
<evidence type="ECO:0000313" key="6">
    <source>
        <dbReference type="Proteomes" id="UP000813463"/>
    </source>
</evidence>
<evidence type="ECO:0000259" key="5">
    <source>
        <dbReference type="PROSITE" id="PS51471"/>
    </source>
</evidence>